<dbReference type="Gene3D" id="2.120.10.30">
    <property type="entry name" value="TolB, C-terminal domain"/>
    <property type="match status" value="1"/>
</dbReference>
<dbReference type="Gene3D" id="1.25.10.10">
    <property type="entry name" value="Leucine-rich Repeat Variant"/>
    <property type="match status" value="1"/>
</dbReference>
<keyword evidence="2 4" id="KW-0479">Metal-binding</keyword>
<gene>
    <name evidence="6" type="ORF">C5Y83_12835</name>
</gene>
<dbReference type="AlphaFoldDB" id="A0A2S8FQH4"/>
<dbReference type="PANTHER" id="PTHR33546:SF1">
    <property type="entry name" value="LARGE, MULTIFUNCTIONAL SECRETED PROTEIN"/>
    <property type="match status" value="1"/>
</dbReference>
<protein>
    <submittedName>
        <fullName evidence="6">Dehydrogenase</fullName>
    </submittedName>
</protein>
<dbReference type="PANTHER" id="PTHR33546">
    <property type="entry name" value="LARGE, MULTIFUNCTIONAL SECRETED PROTEIN-RELATED"/>
    <property type="match status" value="1"/>
</dbReference>
<evidence type="ECO:0000256" key="2">
    <source>
        <dbReference type="ARBA" id="ARBA00022723"/>
    </source>
</evidence>
<dbReference type="InterPro" id="IPR011989">
    <property type="entry name" value="ARM-like"/>
</dbReference>
<dbReference type="SUPFAM" id="SSF50952">
    <property type="entry name" value="Soluble quinoprotein glucose dehydrogenase"/>
    <property type="match status" value="1"/>
</dbReference>
<dbReference type="GO" id="GO:0009055">
    <property type="term" value="F:electron transfer activity"/>
    <property type="evidence" value="ECO:0007669"/>
    <property type="project" value="InterPro"/>
</dbReference>
<proteinExistence type="predicted"/>
<dbReference type="SUPFAM" id="SSF48371">
    <property type="entry name" value="ARM repeat"/>
    <property type="match status" value="1"/>
</dbReference>
<keyword evidence="1 4" id="KW-0349">Heme</keyword>
<keyword evidence="3 4" id="KW-0408">Iron</keyword>
<dbReference type="NCBIfam" id="TIGR02604">
    <property type="entry name" value="Piru_Ver_Nterm"/>
    <property type="match status" value="1"/>
</dbReference>
<dbReference type="NCBIfam" id="TIGR02603">
    <property type="entry name" value="CxxCH_TIGR02603"/>
    <property type="match status" value="1"/>
</dbReference>
<dbReference type="SUPFAM" id="SSF46626">
    <property type="entry name" value="Cytochrome c"/>
    <property type="match status" value="1"/>
</dbReference>
<dbReference type="GO" id="GO:0020037">
    <property type="term" value="F:heme binding"/>
    <property type="evidence" value="ECO:0007669"/>
    <property type="project" value="InterPro"/>
</dbReference>
<dbReference type="Proteomes" id="UP000238322">
    <property type="component" value="Unassembled WGS sequence"/>
</dbReference>
<organism evidence="6 7">
    <name type="scientific">Blastopirellula marina</name>
    <dbReference type="NCBI Taxonomy" id="124"/>
    <lineage>
        <taxon>Bacteria</taxon>
        <taxon>Pseudomonadati</taxon>
        <taxon>Planctomycetota</taxon>
        <taxon>Planctomycetia</taxon>
        <taxon>Pirellulales</taxon>
        <taxon>Pirellulaceae</taxon>
        <taxon>Blastopirellula</taxon>
    </lineage>
</organism>
<feature type="domain" description="Cytochrome c" evidence="5">
    <location>
        <begin position="913"/>
        <end position="1047"/>
    </location>
</feature>
<dbReference type="Pfam" id="PF23500">
    <property type="entry name" value="DUF7133"/>
    <property type="match status" value="1"/>
</dbReference>
<dbReference type="InterPro" id="IPR036909">
    <property type="entry name" value="Cyt_c-like_dom_sf"/>
</dbReference>
<dbReference type="InterPro" id="IPR013427">
    <property type="entry name" value="Haem-bd_dom_put"/>
</dbReference>
<dbReference type="InterPro" id="IPR055557">
    <property type="entry name" value="DUF7133"/>
</dbReference>
<reference evidence="6 7" key="1">
    <citation type="submission" date="2018-02" db="EMBL/GenBank/DDBJ databases">
        <title>Comparative genomes isolates from brazilian mangrove.</title>
        <authorList>
            <person name="Araujo J.E."/>
            <person name="Taketani R.G."/>
            <person name="Silva M.C.P."/>
            <person name="Loureco M.V."/>
            <person name="Andreote F.D."/>
        </authorList>
    </citation>
    <scope>NUCLEOTIDE SEQUENCE [LARGE SCALE GENOMIC DNA]</scope>
    <source>
        <strain evidence="6 7">Hex-1 MGV</strain>
    </source>
</reference>
<name>A0A2S8FQH4_9BACT</name>
<dbReference type="GO" id="GO:0046872">
    <property type="term" value="F:metal ion binding"/>
    <property type="evidence" value="ECO:0007669"/>
    <property type="project" value="UniProtKB-KW"/>
</dbReference>
<evidence type="ECO:0000313" key="7">
    <source>
        <dbReference type="Proteomes" id="UP000238322"/>
    </source>
</evidence>
<accession>A0A2S8FQH4</accession>
<dbReference type="InterPro" id="IPR016024">
    <property type="entry name" value="ARM-type_fold"/>
</dbReference>
<dbReference type="InterPro" id="IPR011042">
    <property type="entry name" value="6-blade_b-propeller_TolB-like"/>
</dbReference>
<comment type="caution">
    <text evidence="6">The sequence shown here is derived from an EMBL/GenBank/DDBJ whole genome shotgun (WGS) entry which is preliminary data.</text>
</comment>
<dbReference type="Gene3D" id="1.10.760.10">
    <property type="entry name" value="Cytochrome c-like domain"/>
    <property type="match status" value="1"/>
</dbReference>
<evidence type="ECO:0000256" key="4">
    <source>
        <dbReference type="PROSITE-ProRule" id="PRU00433"/>
    </source>
</evidence>
<dbReference type="InterPro" id="IPR009056">
    <property type="entry name" value="Cyt_c-like_dom"/>
</dbReference>
<evidence type="ECO:0000256" key="3">
    <source>
        <dbReference type="ARBA" id="ARBA00023004"/>
    </source>
</evidence>
<evidence type="ECO:0000313" key="6">
    <source>
        <dbReference type="EMBL" id="PQO34407.1"/>
    </source>
</evidence>
<evidence type="ECO:0000259" key="5">
    <source>
        <dbReference type="PROSITE" id="PS51007"/>
    </source>
</evidence>
<dbReference type="InterPro" id="IPR011041">
    <property type="entry name" value="Quinoprot_gluc/sorb_DH_b-prop"/>
</dbReference>
<sequence length="1047" mass="116023">MKSHSTTNSIDAPPFPFLIRPSLTASMATMKTVLCGIGLSLLLVVFGTVASAEEPNTKQRSLDAAENEAVREHIRNFDGRGAVGDFTIAAKSPAEAEKEFVTPDDVTVKAVLAEPSVRQPVCINFDERGRMWVVQYLQYPFPAGLKIVKYDEHLRAVFDKVPPAPPNHDRGADKITIHEDIDGDGNYDTQKTFVEGLNIATSALPGRGGVWILNPPYLLFYPDANQDDVPDGDPEVHLSGFGLEDTHAVANSLTWGPDGWLYAAQGSTCWATVNVLKDPSHPPVHFKGQGVWRYHPETHQFEIFAEGGGNTFAVEFDEKGRIYSGHNGGNTRGFHYVQGGYYQKSWGKHGALTNPHAYGFFPQMKHANVERFSHTLIKYESNTLPKRYQHRIIAPVPLHNYVAVSKVSPDGSTFQTEDELKVLETDDVWFRPVDIKSGPDGCVYITDWCDTRLTHVDPRDTWDRQRGRIWRIQPTEYPSQTPSDLSKLSTEQLIEKLASSNKLTRQLCQRMLREHGDPQFADRLIEKLPETNDQLALEYLWAIDALGRYEQRAAEIALVHQDPYVRMWGVRLLTPKLVESNATELISLAQKESHPEVCSQLASTAKRIPGTVGLDMATNLAKRDELASDPHLPLLTWWAIEEHADDSSLDVEMLVNSLETAKIGREVVLPRFAQRLAAEPTEVNLTRLANVLGAADEQALRQEMLTSIDTAFTGRKIEHMPEELREAIVAAANRGSSSQLALLVRAGQKEAETTAIEMIENAKTKQDQRLKLIQLLGQVGSSEARDALLRVAISSAPEAVRVTAITSLGSFEAPSIANQLVARYPQESDAIQAAIIELTTARAAAAYHLLDAVEVEQIPRTAVSVDLLENLKLHGDKKLNQRIAKLWGTTRATPDQLAAELTQTATILKTGSGNAEHGLALFKKRCANCHKLHGEGASIGPELTGYERTNLDFMLLSIVDPSAAIREEYTNYRVLTDDGRVISGFLKNQDEKTITLQNAENPELVIPRDEIEAGPVAIEKSLMPDRLLEGLSATEIRDLFAYLQSDK</sequence>
<dbReference type="Pfam" id="PF00034">
    <property type="entry name" value="Cytochrom_C"/>
    <property type="match status" value="1"/>
</dbReference>
<dbReference type="EMBL" id="PUHY01000010">
    <property type="protein sequence ID" value="PQO34407.1"/>
    <property type="molecule type" value="Genomic_DNA"/>
</dbReference>
<dbReference type="InterPro" id="IPR013428">
    <property type="entry name" value="Membrane-bound_put_N"/>
</dbReference>
<evidence type="ECO:0000256" key="1">
    <source>
        <dbReference type="ARBA" id="ARBA00022617"/>
    </source>
</evidence>
<dbReference type="PROSITE" id="PS51007">
    <property type="entry name" value="CYTC"/>
    <property type="match status" value="1"/>
</dbReference>